<feature type="compositionally biased region" description="Polar residues" evidence="1">
    <location>
        <begin position="17"/>
        <end position="41"/>
    </location>
</feature>
<feature type="compositionally biased region" description="Polar residues" evidence="1">
    <location>
        <begin position="75"/>
        <end position="88"/>
    </location>
</feature>
<evidence type="ECO:0000256" key="1">
    <source>
        <dbReference type="SAM" id="MobiDB-lite"/>
    </source>
</evidence>
<feature type="compositionally biased region" description="Basic and acidic residues" evidence="1">
    <location>
        <begin position="89"/>
        <end position="98"/>
    </location>
</feature>
<dbReference type="AlphaFoldDB" id="A0A2P5IF03"/>
<sequence length="193" mass="22157">MGDLVEQLVHAKYPRACSTSGSTAPSKQPHPQDTTSSNGTSSLCFDDTWGTASCGMMTPNTTPVSFATDQLAQPSAATSGPLITSLPETRTDYSKDTRDPPSGILMKPYMYSRLSRIEQLEYLIRWKIMVFRQRLGVPYIFRNMQLWNIDWEERGCRRTFFEKNGDEAYFARYINSDYVGRMDFHYIRPEEVY</sequence>
<comment type="caution">
    <text evidence="2">The sequence shown here is derived from an EMBL/GenBank/DDBJ whole genome shotgun (WGS) entry which is preliminary data.</text>
</comment>
<proteinExistence type="predicted"/>
<protein>
    <submittedName>
        <fullName evidence="2">Uncharacterized protein</fullName>
    </submittedName>
</protein>
<dbReference type="EMBL" id="MAVT02000020">
    <property type="protein sequence ID" value="POS81085.1"/>
    <property type="molecule type" value="Genomic_DNA"/>
</dbReference>
<accession>A0A2P5IF03</accession>
<gene>
    <name evidence="2" type="ORF">DHEL01_v200501</name>
</gene>
<dbReference type="OrthoDB" id="5244860at2759"/>
<dbReference type="InParanoid" id="A0A2P5IF03"/>
<reference evidence="2" key="1">
    <citation type="submission" date="2017-09" db="EMBL/GenBank/DDBJ databases">
        <title>Polyketide synthases of a Diaporthe helianthi virulent isolate.</title>
        <authorList>
            <person name="Baroncelli R."/>
        </authorList>
    </citation>
    <scope>NUCLEOTIDE SEQUENCE [LARGE SCALE GENOMIC DNA]</scope>
    <source>
        <strain evidence="2">7/96</strain>
    </source>
</reference>
<feature type="region of interest" description="Disordered" evidence="1">
    <location>
        <begin position="16"/>
        <end position="41"/>
    </location>
</feature>
<evidence type="ECO:0000313" key="3">
    <source>
        <dbReference type="Proteomes" id="UP000094444"/>
    </source>
</evidence>
<organism evidence="2 3">
    <name type="scientific">Diaporthe helianthi</name>
    <dbReference type="NCBI Taxonomy" id="158607"/>
    <lineage>
        <taxon>Eukaryota</taxon>
        <taxon>Fungi</taxon>
        <taxon>Dikarya</taxon>
        <taxon>Ascomycota</taxon>
        <taxon>Pezizomycotina</taxon>
        <taxon>Sordariomycetes</taxon>
        <taxon>Sordariomycetidae</taxon>
        <taxon>Diaporthales</taxon>
        <taxon>Diaporthaceae</taxon>
        <taxon>Diaporthe</taxon>
    </lineage>
</organism>
<keyword evidence="3" id="KW-1185">Reference proteome</keyword>
<dbReference type="Proteomes" id="UP000094444">
    <property type="component" value="Unassembled WGS sequence"/>
</dbReference>
<feature type="region of interest" description="Disordered" evidence="1">
    <location>
        <begin position="75"/>
        <end position="98"/>
    </location>
</feature>
<evidence type="ECO:0000313" key="2">
    <source>
        <dbReference type="EMBL" id="POS81085.1"/>
    </source>
</evidence>
<name>A0A2P5IF03_DIAHE</name>